<name>A0A5H2XFU9_PRUDU</name>
<keyword evidence="2" id="KW-0378">Hydrolase</keyword>
<protein>
    <submittedName>
        <fullName evidence="2">Serine carboxypeptidase-like 45</fullName>
    </submittedName>
</protein>
<evidence type="ECO:0000313" key="2">
    <source>
        <dbReference type="EMBL" id="BBN67427.1"/>
    </source>
</evidence>
<feature type="non-terminal residue" evidence="2">
    <location>
        <position position="192"/>
    </location>
</feature>
<dbReference type="GO" id="GO:0004185">
    <property type="term" value="F:serine-type carboxypeptidase activity"/>
    <property type="evidence" value="ECO:0007669"/>
    <property type="project" value="InterPro"/>
</dbReference>
<evidence type="ECO:0000256" key="1">
    <source>
        <dbReference type="ARBA" id="ARBA00009431"/>
    </source>
</evidence>
<dbReference type="InterPro" id="IPR029058">
    <property type="entry name" value="AB_hydrolase_fold"/>
</dbReference>
<proteinExistence type="inferred from homology"/>
<comment type="similarity">
    <text evidence="1">Belongs to the peptidase S10 family.</text>
</comment>
<dbReference type="PRINTS" id="PR00724">
    <property type="entry name" value="CRBOXYPTASEC"/>
</dbReference>
<dbReference type="AlphaFoldDB" id="A0A5H2XFU9"/>
<dbReference type="InterPro" id="IPR001563">
    <property type="entry name" value="Peptidase_S10"/>
</dbReference>
<dbReference type="PANTHER" id="PTHR11802:SF281">
    <property type="entry name" value="CARBOXYPEPTIDASE"/>
    <property type="match status" value="1"/>
</dbReference>
<dbReference type="SUPFAM" id="SSF53474">
    <property type="entry name" value="alpha/beta-Hydrolases"/>
    <property type="match status" value="2"/>
</dbReference>
<sequence>VTTICAALIQACLTANSLPEADKNTSLPRQPQANFQQYAGYITVDEKQQRSLFYYFVEAEIDPASKPLVLWFNGGELTQILPHALKTVAMLKRQKLNFLSFEGPGCSSVGIGAFGEHGPFKPSGDILLKNDFSWNREANMLYLESPAGVGFSYSANKSFYDFVNDEITARDNLMFLQRWFDKFPDYKNRDFF</sequence>
<dbReference type="Gene3D" id="3.40.50.1820">
    <property type="entry name" value="alpha/beta hydrolase"/>
    <property type="match status" value="1"/>
</dbReference>
<keyword evidence="2" id="KW-0645">Protease</keyword>
<gene>
    <name evidence="2" type="ORF">Prudu_75S000400</name>
</gene>
<organism evidence="2">
    <name type="scientific">Prunus dulcis</name>
    <name type="common">Almond</name>
    <name type="synonym">Amygdalus dulcis</name>
    <dbReference type="NCBI Taxonomy" id="3755"/>
    <lineage>
        <taxon>Eukaryota</taxon>
        <taxon>Viridiplantae</taxon>
        <taxon>Streptophyta</taxon>
        <taxon>Embryophyta</taxon>
        <taxon>Tracheophyta</taxon>
        <taxon>Spermatophyta</taxon>
        <taxon>Magnoliopsida</taxon>
        <taxon>eudicotyledons</taxon>
        <taxon>Gunneridae</taxon>
        <taxon>Pentapetalae</taxon>
        <taxon>rosids</taxon>
        <taxon>fabids</taxon>
        <taxon>Rosales</taxon>
        <taxon>Rosaceae</taxon>
        <taxon>Amygdaloideae</taxon>
        <taxon>Amygdaleae</taxon>
        <taxon>Prunus</taxon>
    </lineage>
</organism>
<dbReference type="EMBL" id="AP020412">
    <property type="protein sequence ID" value="BBN67427.1"/>
    <property type="molecule type" value="Genomic_DNA"/>
</dbReference>
<dbReference type="PANTHER" id="PTHR11802">
    <property type="entry name" value="SERINE PROTEASE FAMILY S10 SERINE CARBOXYPEPTIDASE"/>
    <property type="match status" value="1"/>
</dbReference>
<accession>A0A5H2XFU9</accession>
<dbReference type="GO" id="GO:0006508">
    <property type="term" value="P:proteolysis"/>
    <property type="evidence" value="ECO:0007669"/>
    <property type="project" value="InterPro"/>
</dbReference>
<keyword evidence="2" id="KW-0121">Carboxypeptidase</keyword>
<reference evidence="2" key="1">
    <citation type="journal article" date="2019" name="Science">
        <title>Mutation of a bHLH transcription factor allowed almond domestication.</title>
        <authorList>
            <person name="Sanchez-Perez R."/>
            <person name="Pavan S."/>
            <person name="Mazzeo R."/>
            <person name="Moldovan C."/>
            <person name="Aiese Cigliano R."/>
            <person name="Del Cueto J."/>
            <person name="Ricciardi F."/>
            <person name="Lotti C."/>
            <person name="Ricciardi L."/>
            <person name="Dicenta F."/>
            <person name="Lopez-Marques R.L."/>
            <person name="Lindberg Moller B."/>
        </authorList>
    </citation>
    <scope>NUCLEOTIDE SEQUENCE</scope>
</reference>
<dbReference type="Pfam" id="PF00450">
    <property type="entry name" value="Peptidase_S10"/>
    <property type="match status" value="2"/>
</dbReference>
<dbReference type="GO" id="GO:0005773">
    <property type="term" value="C:vacuole"/>
    <property type="evidence" value="ECO:0007669"/>
    <property type="project" value="TreeGrafter"/>
</dbReference>
<feature type="non-terminal residue" evidence="2">
    <location>
        <position position="1"/>
    </location>
</feature>